<dbReference type="Pfam" id="PF00276">
    <property type="entry name" value="Ribosomal_L23"/>
    <property type="match status" value="1"/>
</dbReference>
<keyword evidence="4" id="KW-0496">Mitochondrion</keyword>
<evidence type="ECO:0000256" key="4">
    <source>
        <dbReference type="ARBA" id="ARBA00023128"/>
    </source>
</evidence>
<dbReference type="SUPFAM" id="SSF54189">
    <property type="entry name" value="Ribosomal proteins S24e, L23 and L15e"/>
    <property type="match status" value="1"/>
</dbReference>
<dbReference type="AlphaFoldDB" id="A0AAV7IVD6"/>
<reference evidence="9 10" key="1">
    <citation type="journal article" date="2021" name="J. Hered.">
        <title>A chromosome-level genome assembly of the parasitoid wasp, Cotesia glomerata (Hymenoptera: Braconidae).</title>
        <authorList>
            <person name="Pinto B.J."/>
            <person name="Weis J.J."/>
            <person name="Gamble T."/>
            <person name="Ode P.J."/>
            <person name="Paul R."/>
            <person name="Zaspel J.M."/>
        </authorList>
    </citation>
    <scope>NUCLEOTIDE SEQUENCE [LARGE SCALE GENOMIC DNA]</scope>
    <source>
        <strain evidence="9">CgM1</strain>
    </source>
</reference>
<accession>A0AAV7IVD6</accession>
<evidence type="ECO:0000313" key="10">
    <source>
        <dbReference type="Proteomes" id="UP000826195"/>
    </source>
</evidence>
<dbReference type="Gene3D" id="3.30.70.330">
    <property type="match status" value="1"/>
</dbReference>
<evidence type="ECO:0000313" key="9">
    <source>
        <dbReference type="EMBL" id="KAH0558062.1"/>
    </source>
</evidence>
<organism evidence="9 10">
    <name type="scientific">Cotesia glomerata</name>
    <name type="common">Lepidopteran parasitic wasp</name>
    <name type="synonym">Apanteles glomeratus</name>
    <dbReference type="NCBI Taxonomy" id="32391"/>
    <lineage>
        <taxon>Eukaryota</taxon>
        <taxon>Metazoa</taxon>
        <taxon>Ecdysozoa</taxon>
        <taxon>Arthropoda</taxon>
        <taxon>Hexapoda</taxon>
        <taxon>Insecta</taxon>
        <taxon>Pterygota</taxon>
        <taxon>Neoptera</taxon>
        <taxon>Endopterygota</taxon>
        <taxon>Hymenoptera</taxon>
        <taxon>Apocrita</taxon>
        <taxon>Ichneumonoidea</taxon>
        <taxon>Braconidae</taxon>
        <taxon>Microgastrinae</taxon>
        <taxon>Cotesia</taxon>
    </lineage>
</organism>
<keyword evidence="3" id="KW-0689">Ribosomal protein</keyword>
<dbReference type="InterPro" id="IPR012677">
    <property type="entry name" value="Nucleotide-bd_a/b_plait_sf"/>
</dbReference>
<proteinExistence type="inferred from homology"/>
<dbReference type="PANTHER" id="PTHR12059:SF5">
    <property type="entry name" value="LARGE RIBOSOMAL SUBUNIT PROTEIN UL23M"/>
    <property type="match status" value="1"/>
</dbReference>
<keyword evidence="5" id="KW-0687">Ribonucleoprotein</keyword>
<comment type="subcellular location">
    <subcellularLocation>
        <location evidence="1">Mitochondrion</location>
    </subcellularLocation>
</comment>
<dbReference type="GO" id="GO:0003735">
    <property type="term" value="F:structural constituent of ribosome"/>
    <property type="evidence" value="ECO:0007669"/>
    <property type="project" value="InterPro"/>
</dbReference>
<dbReference type="Proteomes" id="UP000826195">
    <property type="component" value="Unassembled WGS sequence"/>
</dbReference>
<keyword evidence="10" id="KW-1185">Reference proteome</keyword>
<evidence type="ECO:0000256" key="5">
    <source>
        <dbReference type="ARBA" id="ARBA00023274"/>
    </source>
</evidence>
<gene>
    <name evidence="9" type="ORF">KQX54_014143</name>
</gene>
<dbReference type="GO" id="GO:0032543">
    <property type="term" value="P:mitochondrial translation"/>
    <property type="evidence" value="ECO:0007669"/>
    <property type="project" value="TreeGrafter"/>
</dbReference>
<protein>
    <recommendedName>
        <fullName evidence="7">Large ribosomal subunit protein uL23m</fullName>
    </recommendedName>
    <alternativeName>
        <fullName evidence="8">39S ribosomal protein L23, mitochondrial</fullName>
    </alternativeName>
</protein>
<evidence type="ECO:0000256" key="3">
    <source>
        <dbReference type="ARBA" id="ARBA00022980"/>
    </source>
</evidence>
<sequence length="152" mass="18339">MSTRWYRIYQKGNPQLRVFLPNFWMKLVKPQFKELVPNQLEFHVSMEMTKHDVKNYLQKIYNLPALDVRTRIKMGRFRRCPDGGYIVKDDDIKVAYAIMPKDFKFEFPDILKQEEKKKEEKIDKRTVDEMKNGYQAFLKHNNKPGVPGWFSF</sequence>
<dbReference type="GO" id="GO:0005762">
    <property type="term" value="C:mitochondrial large ribosomal subunit"/>
    <property type="evidence" value="ECO:0007669"/>
    <property type="project" value="TreeGrafter"/>
</dbReference>
<dbReference type="InterPro" id="IPR012678">
    <property type="entry name" value="Ribosomal_uL23/eL15/eS24_sf"/>
</dbReference>
<dbReference type="EMBL" id="JAHXZJ010000747">
    <property type="protein sequence ID" value="KAH0558062.1"/>
    <property type="molecule type" value="Genomic_DNA"/>
</dbReference>
<evidence type="ECO:0000256" key="8">
    <source>
        <dbReference type="ARBA" id="ARBA00041375"/>
    </source>
</evidence>
<evidence type="ECO:0000256" key="6">
    <source>
        <dbReference type="ARBA" id="ARBA00038782"/>
    </source>
</evidence>
<evidence type="ECO:0000256" key="7">
    <source>
        <dbReference type="ARBA" id="ARBA00039977"/>
    </source>
</evidence>
<comment type="similarity">
    <text evidence="2">Belongs to the universal ribosomal protein uL23 family.</text>
</comment>
<dbReference type="InterPro" id="IPR013025">
    <property type="entry name" value="Ribosomal_uL23-like"/>
</dbReference>
<comment type="caution">
    <text evidence="9">The sequence shown here is derived from an EMBL/GenBank/DDBJ whole genome shotgun (WGS) entry which is preliminary data.</text>
</comment>
<evidence type="ECO:0000256" key="2">
    <source>
        <dbReference type="ARBA" id="ARBA00006700"/>
    </source>
</evidence>
<comment type="subunit">
    <text evidence="6">Component of the mitochondrial ribosome large subunit (39S) which comprises a 16S rRNA and about 50 distinct proteins.</text>
</comment>
<name>A0AAV7IVD6_COTGL</name>
<evidence type="ECO:0000256" key="1">
    <source>
        <dbReference type="ARBA" id="ARBA00004173"/>
    </source>
</evidence>
<dbReference type="FunFam" id="3.30.70.330:FF:000284">
    <property type="entry name" value="39S ribosomal protein L23, mitochondrial"/>
    <property type="match status" value="1"/>
</dbReference>
<dbReference type="PANTHER" id="PTHR12059">
    <property type="entry name" value="RIBOSOMAL PROTEIN L23-RELATED"/>
    <property type="match status" value="1"/>
</dbReference>